<dbReference type="InterPro" id="IPR005119">
    <property type="entry name" value="LysR_subst-bd"/>
</dbReference>
<evidence type="ECO:0000313" key="7">
    <source>
        <dbReference type="Proteomes" id="UP000027986"/>
    </source>
</evidence>
<dbReference type="PROSITE" id="PS50931">
    <property type="entry name" value="HTH_LYSR"/>
    <property type="match status" value="1"/>
</dbReference>
<dbReference type="InterPro" id="IPR036388">
    <property type="entry name" value="WH-like_DNA-bd_sf"/>
</dbReference>
<dbReference type="HOGENOM" id="CLU_039613_6_4_11"/>
<name>A0A075JIB5_9MICO</name>
<dbReference type="GO" id="GO:0003677">
    <property type="term" value="F:DNA binding"/>
    <property type="evidence" value="ECO:0007669"/>
    <property type="project" value="UniProtKB-KW"/>
</dbReference>
<dbReference type="Gene3D" id="3.40.190.290">
    <property type="match status" value="1"/>
</dbReference>
<comment type="similarity">
    <text evidence="1">Belongs to the LysR transcriptional regulatory family.</text>
</comment>
<feature type="domain" description="HTH lysR-type" evidence="5">
    <location>
        <begin position="1"/>
        <end position="58"/>
    </location>
</feature>
<evidence type="ECO:0000256" key="1">
    <source>
        <dbReference type="ARBA" id="ARBA00009437"/>
    </source>
</evidence>
<dbReference type="InterPro" id="IPR000847">
    <property type="entry name" value="LysR_HTH_N"/>
</dbReference>
<dbReference type="Gene3D" id="1.10.10.10">
    <property type="entry name" value="Winged helix-like DNA-binding domain superfamily/Winged helix DNA-binding domain"/>
    <property type="match status" value="1"/>
</dbReference>
<reference evidence="6 7" key="1">
    <citation type="submission" date="2014-07" db="EMBL/GenBank/DDBJ databases">
        <title>Genome Sequencing of Dermacoccus nishinomiyaensis.</title>
        <authorList>
            <person name="Hong K.W."/>
            <person name="Chan K.G."/>
        </authorList>
    </citation>
    <scope>NUCLEOTIDE SEQUENCE [LARGE SCALE GENOMIC DNA]</scope>
    <source>
        <strain evidence="6 7">M25</strain>
    </source>
</reference>
<dbReference type="PANTHER" id="PTHR30346">
    <property type="entry name" value="TRANSCRIPTIONAL DUAL REGULATOR HCAR-RELATED"/>
    <property type="match status" value="1"/>
</dbReference>
<organism evidence="6 7">
    <name type="scientific">Dermacoccus nishinomiyaensis</name>
    <dbReference type="NCBI Taxonomy" id="1274"/>
    <lineage>
        <taxon>Bacteria</taxon>
        <taxon>Bacillati</taxon>
        <taxon>Actinomycetota</taxon>
        <taxon>Actinomycetes</taxon>
        <taxon>Micrococcales</taxon>
        <taxon>Dermacoccaceae</taxon>
        <taxon>Dermacoccus</taxon>
    </lineage>
</organism>
<evidence type="ECO:0000259" key="5">
    <source>
        <dbReference type="PROSITE" id="PS50931"/>
    </source>
</evidence>
<dbReference type="OrthoDB" id="3181812at2"/>
<keyword evidence="2" id="KW-0805">Transcription regulation</keyword>
<dbReference type="GeneID" id="41841954"/>
<dbReference type="PANTHER" id="PTHR30346:SF0">
    <property type="entry name" value="HCA OPERON TRANSCRIPTIONAL ACTIVATOR HCAR"/>
    <property type="match status" value="1"/>
</dbReference>
<dbReference type="eggNOG" id="COG0583">
    <property type="taxonomic scope" value="Bacteria"/>
</dbReference>
<dbReference type="SUPFAM" id="SSF53850">
    <property type="entry name" value="Periplasmic binding protein-like II"/>
    <property type="match status" value="1"/>
</dbReference>
<dbReference type="FunFam" id="1.10.10.10:FF:000001">
    <property type="entry name" value="LysR family transcriptional regulator"/>
    <property type="match status" value="1"/>
</dbReference>
<dbReference type="Pfam" id="PF03466">
    <property type="entry name" value="LysR_substrate"/>
    <property type="match status" value="1"/>
</dbReference>
<dbReference type="RefSeq" id="WP_038569601.1">
    <property type="nucleotide sequence ID" value="NZ_CP008889.1"/>
</dbReference>
<keyword evidence="7" id="KW-1185">Reference proteome</keyword>
<dbReference type="AlphaFoldDB" id="A0A075JIB5"/>
<gene>
    <name evidence="6" type="ORF">HX89_12915</name>
</gene>
<proteinExistence type="inferred from homology"/>
<dbReference type="PRINTS" id="PR00039">
    <property type="entry name" value="HTHLYSR"/>
</dbReference>
<keyword evidence="4" id="KW-0804">Transcription</keyword>
<evidence type="ECO:0000313" key="6">
    <source>
        <dbReference type="EMBL" id="AIF41679.1"/>
    </source>
</evidence>
<dbReference type="GO" id="GO:0003700">
    <property type="term" value="F:DNA-binding transcription factor activity"/>
    <property type="evidence" value="ECO:0007669"/>
    <property type="project" value="InterPro"/>
</dbReference>
<dbReference type="SUPFAM" id="SSF46785">
    <property type="entry name" value="Winged helix' DNA-binding domain"/>
    <property type="match status" value="1"/>
</dbReference>
<evidence type="ECO:0000256" key="4">
    <source>
        <dbReference type="ARBA" id="ARBA00023163"/>
    </source>
</evidence>
<dbReference type="KEGG" id="dni:HX89_12915"/>
<dbReference type="Pfam" id="PF00126">
    <property type="entry name" value="HTH_1"/>
    <property type="match status" value="1"/>
</dbReference>
<sequence>MELRAVECFVAVADAGTVTAGAARLGVGQPAVTRQIQQLERQLRIRLFDREDGRLRLTSAGIDVLPVARRLLRQADAVSDAARGVAAGRLQRVRLVSPGTTRDDVLAPWLATWSADAPLPSIAEASVDDVYDTLRRGADLAVAPLAPPPALGSRVVARLPLWACVAPTHPWAQRDAVHLDELAGADLLLLERSFSARRVLDAALDAEQLGVEPRAEFASPVVAQAVAASGRGVCVLTDDPRFGLVPLTIRDADGDALGIRLHAAWDRRHHAADALERLAQDLSRFTRRRYA</sequence>
<dbReference type="GO" id="GO:0032993">
    <property type="term" value="C:protein-DNA complex"/>
    <property type="evidence" value="ECO:0007669"/>
    <property type="project" value="TreeGrafter"/>
</dbReference>
<accession>A0A075JIB5</accession>
<evidence type="ECO:0000256" key="3">
    <source>
        <dbReference type="ARBA" id="ARBA00023125"/>
    </source>
</evidence>
<dbReference type="EMBL" id="CP008889">
    <property type="protein sequence ID" value="AIF41679.1"/>
    <property type="molecule type" value="Genomic_DNA"/>
</dbReference>
<evidence type="ECO:0000256" key="2">
    <source>
        <dbReference type="ARBA" id="ARBA00023015"/>
    </source>
</evidence>
<dbReference type="CDD" id="cd05466">
    <property type="entry name" value="PBP2_LTTR_substrate"/>
    <property type="match status" value="1"/>
</dbReference>
<protein>
    <submittedName>
        <fullName evidence="6">LysR family transcriptional regulator</fullName>
    </submittedName>
</protein>
<keyword evidence="3" id="KW-0238">DNA-binding</keyword>
<dbReference type="Proteomes" id="UP000027986">
    <property type="component" value="Chromosome"/>
</dbReference>
<dbReference type="InterPro" id="IPR036390">
    <property type="entry name" value="WH_DNA-bd_sf"/>
</dbReference>